<feature type="compositionally biased region" description="Basic and acidic residues" evidence="2">
    <location>
        <begin position="272"/>
        <end position="287"/>
    </location>
</feature>
<reference evidence="5 6" key="1">
    <citation type="journal article" date="2014" name="Genome Announc.">
        <title>Genome Sequence and Methylome of Soil Bacterium Gemmatirosa kalamazoonensis KBS708T, a Member of the Rarely Cultivated Gemmatimonadetes Phylum.</title>
        <authorList>
            <person name="Debruyn J.M."/>
            <person name="Radosevich M."/>
            <person name="Wommack K.E."/>
            <person name="Polson S.W."/>
            <person name="Hauser L.J."/>
            <person name="Fawaz M.N."/>
            <person name="Korlach J."/>
            <person name="Tsai Y.C."/>
        </authorList>
    </citation>
    <scope>NUCLEOTIDE SEQUENCE [LARGE SCALE GENOMIC DNA]</scope>
    <source>
        <strain evidence="5 6">KBS708</strain>
    </source>
</reference>
<organism evidence="5 6">
    <name type="scientific">Gemmatirosa kalamazoonensis</name>
    <dbReference type="NCBI Taxonomy" id="861299"/>
    <lineage>
        <taxon>Bacteria</taxon>
        <taxon>Pseudomonadati</taxon>
        <taxon>Gemmatimonadota</taxon>
        <taxon>Gemmatimonadia</taxon>
        <taxon>Gemmatimonadales</taxon>
        <taxon>Gemmatimonadaceae</taxon>
        <taxon>Gemmatirosa</taxon>
    </lineage>
</organism>
<sequence length="456" mass="47673">MTSDRERRNERLTLGAPVDRNPDASAAVAGVVLAGVSAWGGGAFERTLRGPLLPVAQEPLLSYPLRWLRAGGVRGAAVCAGAATGAVRERFGGGSSLRMTLSYYEDAAPRGPAGCARDAALATTAERFVVVEGAFIPTLDLRALLAAHRESGAAATTVVEIDRRRNAMRQSWPAMPGGVYVFERHVLERVPATGFQDIKQGLLERLYAHGEHVAVHEVAGLSPRVLDLHSYAGVSSWLIASAVDRRAAALDEVIGSAIETLWLETSTHETTRFDGSRVDAPARESGPRRQATPDDGGTYVPFAEWSEDGDTLVHPTAFVHPTARLIGPVLVGPNAFVDERAVVVGPTSIGPGAIIDAGAVVSRSELWADAHVGTGANVDGSLLADGAAVGARRHVSGAVLTASPRVTPVPNGTRVPSARASSHVPSSVVVPVVPSLSVEASVRRAALSTPPHLPLQ</sequence>
<dbReference type="Pfam" id="PF00483">
    <property type="entry name" value="NTP_transferase"/>
    <property type="match status" value="1"/>
</dbReference>
<evidence type="ECO:0000256" key="2">
    <source>
        <dbReference type="SAM" id="MobiDB-lite"/>
    </source>
</evidence>
<accession>W0R9A4</accession>
<comment type="similarity">
    <text evidence="1">Belongs to the transferase hexapeptide repeat family.</text>
</comment>
<evidence type="ECO:0000256" key="1">
    <source>
        <dbReference type="ARBA" id="ARBA00007274"/>
    </source>
</evidence>
<feature type="domain" description="Mannose-1-phosphate guanyltransferase C-terminal" evidence="4">
    <location>
        <begin position="326"/>
        <end position="401"/>
    </location>
</feature>
<dbReference type="EMBL" id="CP007128">
    <property type="protein sequence ID" value="AHG87679.1"/>
    <property type="molecule type" value="Genomic_DNA"/>
</dbReference>
<dbReference type="InterPro" id="IPR011004">
    <property type="entry name" value="Trimer_LpxA-like_sf"/>
</dbReference>
<feature type="region of interest" description="Disordered" evidence="2">
    <location>
        <begin position="272"/>
        <end position="297"/>
    </location>
</feature>
<gene>
    <name evidence="5" type="ORF">J421_0142</name>
</gene>
<keyword evidence="5" id="KW-0808">Transferase</keyword>
<dbReference type="KEGG" id="gba:J421_0142"/>
<name>W0R9A4_9BACT</name>
<proteinExistence type="inferred from homology"/>
<keyword evidence="6" id="KW-1185">Reference proteome</keyword>
<dbReference type="Proteomes" id="UP000019151">
    <property type="component" value="Chromosome"/>
</dbReference>
<dbReference type="Pfam" id="PF25087">
    <property type="entry name" value="GMPPB_C"/>
    <property type="match status" value="1"/>
</dbReference>
<evidence type="ECO:0000313" key="6">
    <source>
        <dbReference type="Proteomes" id="UP000019151"/>
    </source>
</evidence>
<dbReference type="HOGENOM" id="CLU_599578_0_0_0"/>
<protein>
    <submittedName>
        <fullName evidence="5">Transferase hexapeptide repeat containing protein</fullName>
    </submittedName>
</protein>
<dbReference type="Gene3D" id="3.90.550.10">
    <property type="entry name" value="Spore Coat Polysaccharide Biosynthesis Protein SpsA, Chain A"/>
    <property type="match status" value="1"/>
</dbReference>
<dbReference type="SUPFAM" id="SSF51161">
    <property type="entry name" value="Trimeric LpxA-like enzymes"/>
    <property type="match status" value="1"/>
</dbReference>
<evidence type="ECO:0000259" key="4">
    <source>
        <dbReference type="Pfam" id="PF25087"/>
    </source>
</evidence>
<feature type="domain" description="Nucleotidyl transferase" evidence="3">
    <location>
        <begin position="46"/>
        <end position="163"/>
    </location>
</feature>
<dbReference type="SUPFAM" id="SSF53448">
    <property type="entry name" value="Nucleotide-diphospho-sugar transferases"/>
    <property type="match status" value="1"/>
</dbReference>
<evidence type="ECO:0000259" key="3">
    <source>
        <dbReference type="Pfam" id="PF00483"/>
    </source>
</evidence>
<dbReference type="PANTHER" id="PTHR22572">
    <property type="entry name" value="SUGAR-1-PHOSPHATE GUANYL TRANSFERASE"/>
    <property type="match status" value="1"/>
</dbReference>
<dbReference type="GO" id="GO:0016740">
    <property type="term" value="F:transferase activity"/>
    <property type="evidence" value="ECO:0007669"/>
    <property type="project" value="UniProtKB-KW"/>
</dbReference>
<evidence type="ECO:0000313" key="5">
    <source>
        <dbReference type="EMBL" id="AHG87679.1"/>
    </source>
</evidence>
<dbReference type="AlphaFoldDB" id="W0R9A4"/>
<dbReference type="InterPro" id="IPR005835">
    <property type="entry name" value="NTP_transferase_dom"/>
</dbReference>
<dbReference type="eggNOG" id="COG1208">
    <property type="taxonomic scope" value="Bacteria"/>
</dbReference>
<dbReference type="InterPro" id="IPR050486">
    <property type="entry name" value="Mannose-1P_guanyltransferase"/>
</dbReference>
<dbReference type="Gene3D" id="2.160.10.10">
    <property type="entry name" value="Hexapeptide repeat proteins"/>
    <property type="match status" value="1"/>
</dbReference>
<dbReference type="InterPro" id="IPR029044">
    <property type="entry name" value="Nucleotide-diphossugar_trans"/>
</dbReference>
<dbReference type="STRING" id="861299.J421_0142"/>
<dbReference type="InterPro" id="IPR056729">
    <property type="entry name" value="GMPPB_C"/>
</dbReference>
<dbReference type="InParanoid" id="W0R9A4"/>